<reference evidence="2" key="1">
    <citation type="submission" date="2017-02" db="EMBL/GenBank/DDBJ databases">
        <authorList>
            <person name="Varghese N."/>
            <person name="Submissions S."/>
        </authorList>
    </citation>
    <scope>NUCLEOTIDE SEQUENCE [LARGE SCALE GENOMIC DNA]</scope>
    <source>
        <strain evidence="2">DSM 22224</strain>
    </source>
</reference>
<dbReference type="OrthoDB" id="9794212at2"/>
<evidence type="ECO:0000313" key="1">
    <source>
        <dbReference type="EMBL" id="SKA43895.1"/>
    </source>
</evidence>
<dbReference type="Pfam" id="PF12710">
    <property type="entry name" value="HAD"/>
    <property type="match status" value="1"/>
</dbReference>
<accession>A0A1T4TTT6</accession>
<sequence length="199" mass="22586">MTGIAFFDFDGTITHRDTLWEIIRFQKGSAALYTGMVSLLPGLVRFKLGRRTAQESKEQVLRHFFGGMQEAQFTENCQRFCRERLPALVREPALTAIRKHQQQGRQVVVVTASARDWVAPWCETLGVDCIASNLEVADGLITGRLSGVNCNGQEKVVRIRQQFNLYDYTDIYAYGDTNGDRPMLALAQYPVYKPFRNKG</sequence>
<keyword evidence="1" id="KW-0378">Hydrolase</keyword>
<dbReference type="EMBL" id="FUWZ01000006">
    <property type="protein sequence ID" value="SKA43895.1"/>
    <property type="molecule type" value="Genomic_DNA"/>
</dbReference>
<dbReference type="PANTHER" id="PTHR43344">
    <property type="entry name" value="PHOSPHOSERINE PHOSPHATASE"/>
    <property type="match status" value="1"/>
</dbReference>
<keyword evidence="2" id="KW-1185">Reference proteome</keyword>
<dbReference type="NCBIfam" id="TIGR01488">
    <property type="entry name" value="HAD-SF-IB"/>
    <property type="match status" value="1"/>
</dbReference>
<proteinExistence type="predicted"/>
<dbReference type="InterPro" id="IPR050582">
    <property type="entry name" value="HAD-like_SerB"/>
</dbReference>
<dbReference type="InterPro" id="IPR006385">
    <property type="entry name" value="HAD_hydro_SerB1"/>
</dbReference>
<dbReference type="Gene3D" id="1.20.1440.100">
    <property type="entry name" value="SG protein - dephosphorylation function"/>
    <property type="match status" value="1"/>
</dbReference>
<dbReference type="Proteomes" id="UP000190367">
    <property type="component" value="Unassembled WGS sequence"/>
</dbReference>
<dbReference type="GO" id="GO:0016787">
    <property type="term" value="F:hydrolase activity"/>
    <property type="evidence" value="ECO:0007669"/>
    <property type="project" value="UniProtKB-KW"/>
</dbReference>
<gene>
    <name evidence="1" type="ORF">SAMN04488128_106279</name>
</gene>
<dbReference type="AlphaFoldDB" id="A0A1T4TTT6"/>
<protein>
    <submittedName>
        <fullName evidence="1">HAD-superfamily subfamily IB hydrolase, TIGR01490</fullName>
    </submittedName>
</protein>
<evidence type="ECO:0000313" key="2">
    <source>
        <dbReference type="Proteomes" id="UP000190367"/>
    </source>
</evidence>
<dbReference type="Gene3D" id="3.40.50.1000">
    <property type="entry name" value="HAD superfamily/HAD-like"/>
    <property type="match status" value="1"/>
</dbReference>
<dbReference type="InterPro" id="IPR036412">
    <property type="entry name" value="HAD-like_sf"/>
</dbReference>
<dbReference type="STRING" id="634771.SAMN04488128_106279"/>
<dbReference type="InterPro" id="IPR023214">
    <property type="entry name" value="HAD_sf"/>
</dbReference>
<dbReference type="RefSeq" id="WP_159456222.1">
    <property type="nucleotide sequence ID" value="NZ_FUWZ01000006.1"/>
</dbReference>
<dbReference type="SUPFAM" id="SSF56784">
    <property type="entry name" value="HAD-like"/>
    <property type="match status" value="1"/>
</dbReference>
<name>A0A1T4TTT6_9BACT</name>
<organism evidence="1 2">
    <name type="scientific">Chitinophaga eiseniae</name>
    <dbReference type="NCBI Taxonomy" id="634771"/>
    <lineage>
        <taxon>Bacteria</taxon>
        <taxon>Pseudomonadati</taxon>
        <taxon>Bacteroidota</taxon>
        <taxon>Chitinophagia</taxon>
        <taxon>Chitinophagales</taxon>
        <taxon>Chitinophagaceae</taxon>
        <taxon>Chitinophaga</taxon>
    </lineage>
</organism>
<dbReference type="NCBIfam" id="TIGR01490">
    <property type="entry name" value="HAD-SF-IB-hyp1"/>
    <property type="match status" value="1"/>
</dbReference>